<dbReference type="AlphaFoldDB" id="A0A9P5JU23"/>
<protein>
    <submittedName>
        <fullName evidence="5">Hepatocellular carcinoma-associated antigen 59-domain-containing protein</fullName>
    </submittedName>
</protein>
<evidence type="ECO:0000256" key="2">
    <source>
        <dbReference type="ARBA" id="ARBA00007643"/>
    </source>
</evidence>
<reference evidence="5" key="1">
    <citation type="submission" date="2019-10" db="EMBL/GenBank/DDBJ databases">
        <authorList>
            <consortium name="DOE Joint Genome Institute"/>
            <person name="Kuo A."/>
            <person name="Miyauchi S."/>
            <person name="Kiss E."/>
            <person name="Drula E."/>
            <person name="Kohler A."/>
            <person name="Sanchez-Garcia M."/>
            <person name="Andreopoulos B."/>
            <person name="Barry K.W."/>
            <person name="Bonito G."/>
            <person name="Buee M."/>
            <person name="Carver A."/>
            <person name="Chen C."/>
            <person name="Cichocki N."/>
            <person name="Clum A."/>
            <person name="Culley D."/>
            <person name="Crous P.W."/>
            <person name="Fauchery L."/>
            <person name="Girlanda M."/>
            <person name="Hayes R."/>
            <person name="Keri Z."/>
            <person name="LaButti K."/>
            <person name="Lipzen A."/>
            <person name="Lombard V."/>
            <person name="Magnuson J."/>
            <person name="Maillard F."/>
            <person name="Morin E."/>
            <person name="Murat C."/>
            <person name="Nolan M."/>
            <person name="Ohm R."/>
            <person name="Pangilinan J."/>
            <person name="Pereira M."/>
            <person name="Perotto S."/>
            <person name="Peter M."/>
            <person name="Riley R."/>
            <person name="Sitrit Y."/>
            <person name="Stielow B."/>
            <person name="Szollosi G."/>
            <person name="Zifcakova L."/>
            <person name="Stursova M."/>
            <person name="Spatafora J.W."/>
            <person name="Tedersoo L."/>
            <person name="Vaario L.-M."/>
            <person name="Yamada A."/>
            <person name="Yan M."/>
            <person name="Wang P."/>
            <person name="Xu J."/>
            <person name="Bruns T."/>
            <person name="Baldrian P."/>
            <person name="Vilgalys R."/>
            <person name="Henrissat B."/>
            <person name="Grigoriev I.V."/>
            <person name="Hibbett D."/>
            <person name="Nagy L.G."/>
            <person name="Martin F.M."/>
        </authorList>
    </citation>
    <scope>NUCLEOTIDE SEQUENCE</scope>
    <source>
        <strain evidence="5">Prilba</strain>
    </source>
</reference>
<comment type="subcellular location">
    <subcellularLocation>
        <location evidence="1">Nucleus</location>
    </subcellularLocation>
</comment>
<dbReference type="InterPro" id="IPR010756">
    <property type="entry name" value="Tls1-like"/>
</dbReference>
<dbReference type="Proteomes" id="UP000759537">
    <property type="component" value="Unassembled WGS sequence"/>
</dbReference>
<dbReference type="EMBL" id="WHVB01000057">
    <property type="protein sequence ID" value="KAF8464340.1"/>
    <property type="molecule type" value="Genomic_DNA"/>
</dbReference>
<sequence length="325" mass="36468">MIKKRTRPQTRVRDPSPDPSDSAPTDPHPEDKLEQDDGHLPVSELLELRKFRRARQGIDASKLTKGDGKKKKRRKPDEGEDMDVGGLRPGAQVSDESDSDEPEDKAAKMRRAVRANNFTQQTNALDVDKHMMAYIEENMQLRRGGQQQSAPDVDTSTSTDKGKGSSTSTTADTTAGTKPVGSAQDDLFDHLDPRYKVERKHGEEGSVTNSLAMLTAIPEVDLGMDTRLRNIEETEKAKLSLSHGRRTREPSHRKVPDEEAHLAATRFYRPSLRAKSDADIIRDARREALGLPPAANDEEDRHSSRGPRMATDEQVMERFKKRMRK</sequence>
<accession>A0A9P5JU23</accession>
<feature type="compositionally biased region" description="Basic and acidic residues" evidence="4">
    <location>
        <begin position="247"/>
        <end position="257"/>
    </location>
</feature>
<comment type="similarity">
    <text evidence="2">Belongs to the TLS1 family.</text>
</comment>
<gene>
    <name evidence="5" type="ORF">DFH94DRAFT_785565</name>
</gene>
<feature type="compositionally biased region" description="Basic and acidic residues" evidence="4">
    <location>
        <begin position="27"/>
        <end position="39"/>
    </location>
</feature>
<dbReference type="PANTHER" id="PTHR13486">
    <property type="entry name" value="TELOMERE LENGTH AND SILENCING PROTEIN 1 TLS1 FAMILY MEMBER"/>
    <property type="match status" value="1"/>
</dbReference>
<feature type="region of interest" description="Disordered" evidence="4">
    <location>
        <begin position="1"/>
        <end position="188"/>
    </location>
</feature>
<dbReference type="GO" id="GO:0000398">
    <property type="term" value="P:mRNA splicing, via spliceosome"/>
    <property type="evidence" value="ECO:0007669"/>
    <property type="project" value="TreeGrafter"/>
</dbReference>
<dbReference type="OrthoDB" id="5627at2759"/>
<keyword evidence="6" id="KW-1185">Reference proteome</keyword>
<evidence type="ECO:0000256" key="3">
    <source>
        <dbReference type="ARBA" id="ARBA00023242"/>
    </source>
</evidence>
<reference evidence="5" key="2">
    <citation type="journal article" date="2020" name="Nat. Commun.">
        <title>Large-scale genome sequencing of mycorrhizal fungi provides insights into the early evolution of symbiotic traits.</title>
        <authorList>
            <person name="Miyauchi S."/>
            <person name="Kiss E."/>
            <person name="Kuo A."/>
            <person name="Drula E."/>
            <person name="Kohler A."/>
            <person name="Sanchez-Garcia M."/>
            <person name="Morin E."/>
            <person name="Andreopoulos B."/>
            <person name="Barry K.W."/>
            <person name="Bonito G."/>
            <person name="Buee M."/>
            <person name="Carver A."/>
            <person name="Chen C."/>
            <person name="Cichocki N."/>
            <person name="Clum A."/>
            <person name="Culley D."/>
            <person name="Crous P.W."/>
            <person name="Fauchery L."/>
            <person name="Girlanda M."/>
            <person name="Hayes R.D."/>
            <person name="Keri Z."/>
            <person name="LaButti K."/>
            <person name="Lipzen A."/>
            <person name="Lombard V."/>
            <person name="Magnuson J."/>
            <person name="Maillard F."/>
            <person name="Murat C."/>
            <person name="Nolan M."/>
            <person name="Ohm R.A."/>
            <person name="Pangilinan J."/>
            <person name="Pereira M.F."/>
            <person name="Perotto S."/>
            <person name="Peter M."/>
            <person name="Pfister S."/>
            <person name="Riley R."/>
            <person name="Sitrit Y."/>
            <person name="Stielow J.B."/>
            <person name="Szollosi G."/>
            <person name="Zifcakova L."/>
            <person name="Stursova M."/>
            <person name="Spatafora J.W."/>
            <person name="Tedersoo L."/>
            <person name="Vaario L.M."/>
            <person name="Yamada A."/>
            <person name="Yan M."/>
            <person name="Wang P."/>
            <person name="Xu J."/>
            <person name="Bruns T."/>
            <person name="Baldrian P."/>
            <person name="Vilgalys R."/>
            <person name="Dunand C."/>
            <person name="Henrissat B."/>
            <person name="Grigoriev I.V."/>
            <person name="Hibbett D."/>
            <person name="Nagy L.G."/>
            <person name="Martin F.M."/>
        </authorList>
    </citation>
    <scope>NUCLEOTIDE SEQUENCE</scope>
    <source>
        <strain evidence="5">Prilba</strain>
    </source>
</reference>
<name>A0A9P5JU23_9AGAM</name>
<keyword evidence="3" id="KW-0539">Nucleus</keyword>
<feature type="compositionally biased region" description="Basic residues" evidence="4">
    <location>
        <begin position="1"/>
        <end position="10"/>
    </location>
</feature>
<evidence type="ECO:0000313" key="6">
    <source>
        <dbReference type="Proteomes" id="UP000759537"/>
    </source>
</evidence>
<feature type="compositionally biased region" description="Low complexity" evidence="4">
    <location>
        <begin position="154"/>
        <end position="178"/>
    </location>
</feature>
<organism evidence="5 6">
    <name type="scientific">Russula ochroleuca</name>
    <dbReference type="NCBI Taxonomy" id="152965"/>
    <lineage>
        <taxon>Eukaryota</taxon>
        <taxon>Fungi</taxon>
        <taxon>Dikarya</taxon>
        <taxon>Basidiomycota</taxon>
        <taxon>Agaricomycotina</taxon>
        <taxon>Agaricomycetes</taxon>
        <taxon>Russulales</taxon>
        <taxon>Russulaceae</taxon>
        <taxon>Russula</taxon>
    </lineage>
</organism>
<evidence type="ECO:0000256" key="1">
    <source>
        <dbReference type="ARBA" id="ARBA00004123"/>
    </source>
</evidence>
<dbReference type="GO" id="GO:0005681">
    <property type="term" value="C:spliceosomal complex"/>
    <property type="evidence" value="ECO:0007669"/>
    <property type="project" value="TreeGrafter"/>
</dbReference>
<evidence type="ECO:0000313" key="5">
    <source>
        <dbReference type="EMBL" id="KAF8464340.1"/>
    </source>
</evidence>
<evidence type="ECO:0000256" key="4">
    <source>
        <dbReference type="SAM" id="MobiDB-lite"/>
    </source>
</evidence>
<feature type="region of interest" description="Disordered" evidence="4">
    <location>
        <begin position="237"/>
        <end position="257"/>
    </location>
</feature>
<dbReference type="PANTHER" id="PTHR13486:SF2">
    <property type="entry name" value="SPLICING FACTOR C9ORF78"/>
    <property type="match status" value="1"/>
</dbReference>
<dbReference type="Pfam" id="PF07052">
    <property type="entry name" value="Hep_59"/>
    <property type="match status" value="1"/>
</dbReference>
<comment type="caution">
    <text evidence="5">The sequence shown here is derived from an EMBL/GenBank/DDBJ whole genome shotgun (WGS) entry which is preliminary data.</text>
</comment>
<proteinExistence type="inferred from homology"/>
<feature type="region of interest" description="Disordered" evidence="4">
    <location>
        <begin position="284"/>
        <end position="325"/>
    </location>
</feature>